<comment type="caution">
    <text evidence="5">The sequence shown here is derived from an EMBL/GenBank/DDBJ whole genome shotgun (WGS) entry which is preliminary data.</text>
</comment>
<organism evidence="5 6">
    <name type="scientific">Loktanella gaetbuli</name>
    <dbReference type="NCBI Taxonomy" id="2881335"/>
    <lineage>
        <taxon>Bacteria</taxon>
        <taxon>Pseudomonadati</taxon>
        <taxon>Pseudomonadota</taxon>
        <taxon>Alphaproteobacteria</taxon>
        <taxon>Rhodobacterales</taxon>
        <taxon>Roseobacteraceae</taxon>
        <taxon>Loktanella</taxon>
    </lineage>
</organism>
<dbReference type="SUPFAM" id="SSF46785">
    <property type="entry name" value="Winged helix' DNA-binding domain"/>
    <property type="match status" value="1"/>
</dbReference>
<accession>A0ABS8BY83</accession>
<dbReference type="PRINTS" id="PR00598">
    <property type="entry name" value="HTHMARR"/>
</dbReference>
<evidence type="ECO:0000256" key="1">
    <source>
        <dbReference type="ARBA" id="ARBA00023015"/>
    </source>
</evidence>
<name>A0ABS8BY83_9RHOB</name>
<sequence>ELARALGVERSGMVALIDELESADLIRRDPVPGDRRVQALQPTDRGIARFDALVALVRAHEARCFAGLDDTEKDTLLHLLHKVRTGGNST</sequence>
<evidence type="ECO:0000313" key="6">
    <source>
        <dbReference type="Proteomes" id="UP001138961"/>
    </source>
</evidence>
<feature type="non-terminal residue" evidence="5">
    <location>
        <position position="1"/>
    </location>
</feature>
<dbReference type="InterPro" id="IPR036388">
    <property type="entry name" value="WH-like_DNA-bd_sf"/>
</dbReference>
<evidence type="ECO:0000259" key="4">
    <source>
        <dbReference type="PROSITE" id="PS50995"/>
    </source>
</evidence>
<feature type="domain" description="HTH marR-type" evidence="4">
    <location>
        <begin position="1"/>
        <end position="85"/>
    </location>
</feature>
<dbReference type="PROSITE" id="PS50995">
    <property type="entry name" value="HTH_MARR_2"/>
    <property type="match status" value="1"/>
</dbReference>
<dbReference type="InterPro" id="IPR036390">
    <property type="entry name" value="WH_DNA-bd_sf"/>
</dbReference>
<dbReference type="EMBL" id="JAJATZ010000011">
    <property type="protein sequence ID" value="MCB5200695.1"/>
    <property type="molecule type" value="Genomic_DNA"/>
</dbReference>
<dbReference type="InterPro" id="IPR039422">
    <property type="entry name" value="MarR/SlyA-like"/>
</dbReference>
<protein>
    <submittedName>
        <fullName evidence="5">MarR family transcriptional regulator</fullName>
    </submittedName>
</protein>
<dbReference type="PANTHER" id="PTHR33164">
    <property type="entry name" value="TRANSCRIPTIONAL REGULATOR, MARR FAMILY"/>
    <property type="match status" value="1"/>
</dbReference>
<gene>
    <name evidence="5" type="ORF">LGQ03_15770</name>
</gene>
<keyword evidence="6" id="KW-1185">Reference proteome</keyword>
<evidence type="ECO:0000256" key="3">
    <source>
        <dbReference type="ARBA" id="ARBA00023163"/>
    </source>
</evidence>
<evidence type="ECO:0000313" key="5">
    <source>
        <dbReference type="EMBL" id="MCB5200695.1"/>
    </source>
</evidence>
<dbReference type="PANTHER" id="PTHR33164:SF64">
    <property type="entry name" value="TRANSCRIPTIONAL REGULATOR SLYA"/>
    <property type="match status" value="1"/>
</dbReference>
<keyword evidence="1" id="KW-0805">Transcription regulation</keyword>
<keyword evidence="2" id="KW-0238">DNA-binding</keyword>
<dbReference type="SMART" id="SM00347">
    <property type="entry name" value="HTH_MARR"/>
    <property type="match status" value="1"/>
</dbReference>
<reference evidence="5" key="1">
    <citation type="submission" date="2021-10" db="EMBL/GenBank/DDBJ databases">
        <title>Loktanella gaetbuli sp. nov., isolated from a tidal flat.</title>
        <authorList>
            <person name="Park S."/>
            <person name="Yoon J.-H."/>
        </authorList>
    </citation>
    <scope>NUCLEOTIDE SEQUENCE</scope>
    <source>
        <strain evidence="5">TSTF-M6</strain>
    </source>
</reference>
<evidence type="ECO:0000256" key="2">
    <source>
        <dbReference type="ARBA" id="ARBA00023125"/>
    </source>
</evidence>
<dbReference type="RefSeq" id="WP_226749172.1">
    <property type="nucleotide sequence ID" value="NZ_JAJATZ010000011.1"/>
</dbReference>
<dbReference type="Gene3D" id="1.10.10.10">
    <property type="entry name" value="Winged helix-like DNA-binding domain superfamily/Winged helix DNA-binding domain"/>
    <property type="match status" value="1"/>
</dbReference>
<dbReference type="Pfam" id="PF12802">
    <property type="entry name" value="MarR_2"/>
    <property type="match status" value="1"/>
</dbReference>
<dbReference type="InterPro" id="IPR000835">
    <property type="entry name" value="HTH_MarR-typ"/>
</dbReference>
<dbReference type="Proteomes" id="UP001138961">
    <property type="component" value="Unassembled WGS sequence"/>
</dbReference>
<keyword evidence="3" id="KW-0804">Transcription</keyword>
<proteinExistence type="predicted"/>